<dbReference type="InterPro" id="IPR044537">
    <property type="entry name" value="Rip2-like"/>
</dbReference>
<evidence type="ECO:0000256" key="12">
    <source>
        <dbReference type="ARBA" id="ARBA00023136"/>
    </source>
</evidence>
<evidence type="ECO:0000256" key="9">
    <source>
        <dbReference type="ARBA" id="ARBA00022833"/>
    </source>
</evidence>
<evidence type="ECO:0000256" key="2">
    <source>
        <dbReference type="ARBA" id="ARBA00004651"/>
    </source>
</evidence>
<dbReference type="RefSeq" id="WP_128466388.1">
    <property type="nucleotide sequence ID" value="NZ_CP035108.1"/>
</dbReference>
<evidence type="ECO:0000256" key="13">
    <source>
        <dbReference type="SAM" id="Phobius"/>
    </source>
</evidence>
<accession>A0A410JY78</accession>
<comment type="subcellular location">
    <subcellularLocation>
        <location evidence="2">Cell membrane</location>
        <topology evidence="2">Multi-pass membrane protein</topology>
    </subcellularLocation>
</comment>
<dbReference type="AlphaFoldDB" id="A0A410JY78"/>
<evidence type="ECO:0000256" key="10">
    <source>
        <dbReference type="ARBA" id="ARBA00022989"/>
    </source>
</evidence>
<keyword evidence="10 13" id="KW-1133">Transmembrane helix</keyword>
<name>A0A410JY78_9BACT</name>
<keyword evidence="4" id="KW-1003">Cell membrane</keyword>
<evidence type="ECO:0000256" key="6">
    <source>
        <dbReference type="ARBA" id="ARBA00022692"/>
    </source>
</evidence>
<evidence type="ECO:0000256" key="11">
    <source>
        <dbReference type="ARBA" id="ARBA00023049"/>
    </source>
</evidence>
<dbReference type="GO" id="GO:0008237">
    <property type="term" value="F:metallopeptidase activity"/>
    <property type="evidence" value="ECO:0007669"/>
    <property type="project" value="UniProtKB-KW"/>
</dbReference>
<evidence type="ECO:0000259" key="14">
    <source>
        <dbReference type="Pfam" id="PF02163"/>
    </source>
</evidence>
<keyword evidence="7" id="KW-0479">Metal-binding</keyword>
<gene>
    <name evidence="15" type="ORF">EP073_06715</name>
</gene>
<organism evidence="15 16">
    <name type="scientific">Geovibrio thiophilus</name>
    <dbReference type="NCBI Taxonomy" id="139438"/>
    <lineage>
        <taxon>Bacteria</taxon>
        <taxon>Pseudomonadati</taxon>
        <taxon>Deferribacterota</taxon>
        <taxon>Deferribacteres</taxon>
        <taxon>Deferribacterales</taxon>
        <taxon>Geovibrionaceae</taxon>
        <taxon>Geovibrio</taxon>
    </lineage>
</organism>
<evidence type="ECO:0000256" key="1">
    <source>
        <dbReference type="ARBA" id="ARBA00001947"/>
    </source>
</evidence>
<dbReference type="KEGG" id="gtl:EP073_06715"/>
<keyword evidence="12 13" id="KW-0472">Membrane</keyword>
<keyword evidence="16" id="KW-1185">Reference proteome</keyword>
<dbReference type="Pfam" id="PF02163">
    <property type="entry name" value="Peptidase_M50"/>
    <property type="match status" value="1"/>
</dbReference>
<keyword evidence="9" id="KW-0862">Zinc</keyword>
<feature type="transmembrane region" description="Helical" evidence="13">
    <location>
        <begin position="53"/>
        <end position="72"/>
    </location>
</feature>
<reference evidence="15 16" key="1">
    <citation type="submission" date="2019-01" db="EMBL/GenBank/DDBJ databases">
        <title>Geovibrio thiophilus DSM 11263, complete genome.</title>
        <authorList>
            <person name="Spring S."/>
            <person name="Bunk B."/>
            <person name="Sproer C."/>
        </authorList>
    </citation>
    <scope>NUCLEOTIDE SEQUENCE [LARGE SCALE GENOMIC DNA]</scope>
    <source>
        <strain evidence="15 16">DSM 11263</strain>
    </source>
</reference>
<dbReference type="OrthoDB" id="9800627at2"/>
<dbReference type="CDD" id="cd06158">
    <property type="entry name" value="S2P-M50_like_1"/>
    <property type="match status" value="1"/>
</dbReference>
<protein>
    <submittedName>
        <fullName evidence="15">Site-2 protease family protein</fullName>
    </submittedName>
</protein>
<feature type="transmembrane region" description="Helical" evidence="13">
    <location>
        <begin position="12"/>
        <end position="33"/>
    </location>
</feature>
<evidence type="ECO:0000256" key="3">
    <source>
        <dbReference type="ARBA" id="ARBA00007931"/>
    </source>
</evidence>
<evidence type="ECO:0000256" key="7">
    <source>
        <dbReference type="ARBA" id="ARBA00022723"/>
    </source>
</evidence>
<dbReference type="GO" id="GO:0006508">
    <property type="term" value="P:proteolysis"/>
    <property type="evidence" value="ECO:0007669"/>
    <property type="project" value="UniProtKB-KW"/>
</dbReference>
<feature type="transmembrane region" description="Helical" evidence="13">
    <location>
        <begin position="182"/>
        <end position="204"/>
    </location>
</feature>
<dbReference type="InterPro" id="IPR052348">
    <property type="entry name" value="Metallopeptidase_M50B"/>
</dbReference>
<sequence length="212" mass="23344">MDFNIAEYIRFMSLAIVPFFFAITVHELSHGVAAYMLGDDTAKRLGRLTLNPFAHIDIVGLLFLLITQLFGWAKPVPVNFSRLRNNKYGMAIVAAAGPVSNIAVALASALLLQAVLVVPIHADTLAAKIAMPIAIMLKLSVQINVALAVFNLIPILPLDGGRILTNFLPYEKAFKFSQTERYGFIIIILLFLTGIFDKTVLPVIRYLTAFLL</sequence>
<dbReference type="InterPro" id="IPR008915">
    <property type="entry name" value="Peptidase_M50"/>
</dbReference>
<dbReference type="PANTHER" id="PTHR35864:SF1">
    <property type="entry name" value="ZINC METALLOPROTEASE YWHC-RELATED"/>
    <property type="match status" value="1"/>
</dbReference>
<dbReference type="Proteomes" id="UP000287502">
    <property type="component" value="Chromosome"/>
</dbReference>
<evidence type="ECO:0000256" key="4">
    <source>
        <dbReference type="ARBA" id="ARBA00022475"/>
    </source>
</evidence>
<evidence type="ECO:0000256" key="5">
    <source>
        <dbReference type="ARBA" id="ARBA00022670"/>
    </source>
</evidence>
<evidence type="ECO:0000313" key="15">
    <source>
        <dbReference type="EMBL" id="QAR33102.1"/>
    </source>
</evidence>
<evidence type="ECO:0000313" key="16">
    <source>
        <dbReference type="Proteomes" id="UP000287502"/>
    </source>
</evidence>
<keyword evidence="6 13" id="KW-0812">Transmembrane</keyword>
<dbReference type="EMBL" id="CP035108">
    <property type="protein sequence ID" value="QAR33102.1"/>
    <property type="molecule type" value="Genomic_DNA"/>
</dbReference>
<dbReference type="GO" id="GO:0046872">
    <property type="term" value="F:metal ion binding"/>
    <property type="evidence" value="ECO:0007669"/>
    <property type="project" value="UniProtKB-KW"/>
</dbReference>
<feature type="transmembrane region" description="Helical" evidence="13">
    <location>
        <begin position="92"/>
        <end position="117"/>
    </location>
</feature>
<comment type="similarity">
    <text evidence="3">Belongs to the peptidase M50B family.</text>
</comment>
<comment type="cofactor">
    <cofactor evidence="1">
        <name>Zn(2+)</name>
        <dbReference type="ChEBI" id="CHEBI:29105"/>
    </cofactor>
</comment>
<keyword evidence="5 15" id="KW-0645">Protease</keyword>
<evidence type="ECO:0000256" key="8">
    <source>
        <dbReference type="ARBA" id="ARBA00022801"/>
    </source>
</evidence>
<proteinExistence type="inferred from homology"/>
<feature type="transmembrane region" description="Helical" evidence="13">
    <location>
        <begin position="129"/>
        <end position="153"/>
    </location>
</feature>
<keyword evidence="11" id="KW-0482">Metalloprotease</keyword>
<dbReference type="PANTHER" id="PTHR35864">
    <property type="entry name" value="ZINC METALLOPROTEASE MJ0611-RELATED"/>
    <property type="match status" value="1"/>
</dbReference>
<keyword evidence="8" id="KW-0378">Hydrolase</keyword>
<feature type="domain" description="Peptidase M50" evidence="14">
    <location>
        <begin position="15"/>
        <end position="188"/>
    </location>
</feature>
<dbReference type="GO" id="GO:0005886">
    <property type="term" value="C:plasma membrane"/>
    <property type="evidence" value="ECO:0007669"/>
    <property type="project" value="UniProtKB-SubCell"/>
</dbReference>